<feature type="compositionally biased region" description="Pro residues" evidence="5">
    <location>
        <begin position="17"/>
        <end position="37"/>
    </location>
</feature>
<keyword evidence="9" id="KW-1185">Reference proteome</keyword>
<feature type="region of interest" description="Disordered" evidence="5">
    <location>
        <begin position="1"/>
        <end position="46"/>
    </location>
</feature>
<feature type="compositionally biased region" description="Basic and acidic residues" evidence="5">
    <location>
        <begin position="1"/>
        <end position="11"/>
    </location>
</feature>
<dbReference type="InterPro" id="IPR013249">
    <property type="entry name" value="RNA_pol_sigma70_r4_t2"/>
</dbReference>
<dbReference type="CDD" id="cd06171">
    <property type="entry name" value="Sigma70_r4"/>
    <property type="match status" value="1"/>
</dbReference>
<evidence type="ECO:0000256" key="2">
    <source>
        <dbReference type="ARBA" id="ARBA00023015"/>
    </source>
</evidence>
<evidence type="ECO:0000256" key="5">
    <source>
        <dbReference type="SAM" id="MobiDB-lite"/>
    </source>
</evidence>
<proteinExistence type="inferred from homology"/>
<sequence>MPHPLDAERSRAAAPPTASPRPSPHPRPAPRPRPTPYPRASAEAFPAPNVVQEVPAPVVDEDVEEVEDVGALGIDLLPAPEGVDVWALVHQAQAGDAEAFGRLYDHYVSMVHRYVYYRVGDRATAEDVTSETFVRALRRIDSLSFQGRDVGAWLVTIARNIIRDHVKSSRYRLEVTTADMRDADRATDGPEDAVVQHLTNRELLACVQQLGSEQQECIVLRFIHGLSVSETAEIMGKKDGAIKALQHRAVRRLAGLLPDGLR</sequence>
<dbReference type="Proteomes" id="UP000319865">
    <property type="component" value="Unassembled WGS sequence"/>
</dbReference>
<dbReference type="PANTHER" id="PTHR43133">
    <property type="entry name" value="RNA POLYMERASE ECF-TYPE SIGMA FACTO"/>
    <property type="match status" value="1"/>
</dbReference>
<dbReference type="SUPFAM" id="SSF88659">
    <property type="entry name" value="Sigma3 and sigma4 domains of RNA polymerase sigma factors"/>
    <property type="match status" value="1"/>
</dbReference>
<dbReference type="InterPro" id="IPR039425">
    <property type="entry name" value="RNA_pol_sigma-70-like"/>
</dbReference>
<organism evidence="8 9">
    <name type="scientific">Blastococcus colisei</name>
    <dbReference type="NCBI Taxonomy" id="1564162"/>
    <lineage>
        <taxon>Bacteria</taxon>
        <taxon>Bacillati</taxon>
        <taxon>Actinomycetota</taxon>
        <taxon>Actinomycetes</taxon>
        <taxon>Geodermatophilales</taxon>
        <taxon>Geodermatophilaceae</taxon>
        <taxon>Blastococcus</taxon>
    </lineage>
</organism>
<accession>A0A543PAZ9</accession>
<name>A0A543PAZ9_9ACTN</name>
<comment type="caution">
    <text evidence="8">The sequence shown here is derived from an EMBL/GenBank/DDBJ whole genome shotgun (WGS) entry which is preliminary data.</text>
</comment>
<protein>
    <submittedName>
        <fullName evidence="8">RNA polymerase sigma-70 factor (ECF subfamily)</fullName>
    </submittedName>
</protein>
<dbReference type="InterPro" id="IPR014284">
    <property type="entry name" value="RNA_pol_sigma-70_dom"/>
</dbReference>
<dbReference type="InterPro" id="IPR036388">
    <property type="entry name" value="WH-like_DNA-bd_sf"/>
</dbReference>
<evidence type="ECO:0000313" key="9">
    <source>
        <dbReference type="Proteomes" id="UP000319865"/>
    </source>
</evidence>
<gene>
    <name evidence="8" type="ORF">FHU33_0622</name>
</gene>
<evidence type="ECO:0000256" key="3">
    <source>
        <dbReference type="ARBA" id="ARBA00023082"/>
    </source>
</evidence>
<evidence type="ECO:0000259" key="7">
    <source>
        <dbReference type="Pfam" id="PF08281"/>
    </source>
</evidence>
<dbReference type="InterPro" id="IPR013325">
    <property type="entry name" value="RNA_pol_sigma_r2"/>
</dbReference>
<dbReference type="EMBL" id="VFQE01000001">
    <property type="protein sequence ID" value="TQN41259.1"/>
    <property type="molecule type" value="Genomic_DNA"/>
</dbReference>
<evidence type="ECO:0000256" key="4">
    <source>
        <dbReference type="ARBA" id="ARBA00023163"/>
    </source>
</evidence>
<keyword evidence="2" id="KW-0805">Transcription regulation</keyword>
<dbReference type="Gene3D" id="1.10.10.10">
    <property type="entry name" value="Winged helix-like DNA-binding domain superfamily/Winged helix DNA-binding domain"/>
    <property type="match status" value="1"/>
</dbReference>
<evidence type="ECO:0000259" key="6">
    <source>
        <dbReference type="Pfam" id="PF04542"/>
    </source>
</evidence>
<dbReference type="GO" id="GO:0016987">
    <property type="term" value="F:sigma factor activity"/>
    <property type="evidence" value="ECO:0007669"/>
    <property type="project" value="UniProtKB-KW"/>
</dbReference>
<dbReference type="AlphaFoldDB" id="A0A543PAZ9"/>
<dbReference type="InterPro" id="IPR007627">
    <property type="entry name" value="RNA_pol_sigma70_r2"/>
</dbReference>
<reference evidence="8 9" key="1">
    <citation type="submission" date="2019-06" db="EMBL/GenBank/DDBJ databases">
        <title>Sequencing the genomes of 1000 actinobacteria strains.</title>
        <authorList>
            <person name="Klenk H.-P."/>
        </authorList>
    </citation>
    <scope>NUCLEOTIDE SEQUENCE [LARGE SCALE GENOMIC DNA]</scope>
    <source>
        <strain evidence="8 9">DSM 46837</strain>
    </source>
</reference>
<dbReference type="OrthoDB" id="261230at2"/>
<dbReference type="Pfam" id="PF04542">
    <property type="entry name" value="Sigma70_r2"/>
    <property type="match status" value="1"/>
</dbReference>
<dbReference type="SUPFAM" id="SSF88946">
    <property type="entry name" value="Sigma2 domain of RNA polymerase sigma factors"/>
    <property type="match status" value="1"/>
</dbReference>
<keyword evidence="3" id="KW-0731">Sigma factor</keyword>
<keyword evidence="4" id="KW-0804">Transcription</keyword>
<dbReference type="InterPro" id="IPR013324">
    <property type="entry name" value="RNA_pol_sigma_r3/r4-like"/>
</dbReference>
<comment type="similarity">
    <text evidence="1">Belongs to the sigma-70 factor family. ECF subfamily.</text>
</comment>
<dbReference type="GO" id="GO:0003677">
    <property type="term" value="F:DNA binding"/>
    <property type="evidence" value="ECO:0007669"/>
    <property type="project" value="InterPro"/>
</dbReference>
<evidence type="ECO:0000313" key="8">
    <source>
        <dbReference type="EMBL" id="TQN41259.1"/>
    </source>
</evidence>
<dbReference type="PANTHER" id="PTHR43133:SF57">
    <property type="entry name" value="RNA POLYMERASE SIGMA-70 FACTOR"/>
    <property type="match status" value="1"/>
</dbReference>
<evidence type="ECO:0000256" key="1">
    <source>
        <dbReference type="ARBA" id="ARBA00010641"/>
    </source>
</evidence>
<dbReference type="Pfam" id="PF08281">
    <property type="entry name" value="Sigma70_r4_2"/>
    <property type="match status" value="1"/>
</dbReference>
<feature type="domain" description="RNA polymerase sigma factor 70 region 4 type 2" evidence="7">
    <location>
        <begin position="201"/>
        <end position="253"/>
    </location>
</feature>
<dbReference type="NCBIfam" id="TIGR02937">
    <property type="entry name" value="sigma70-ECF"/>
    <property type="match status" value="1"/>
</dbReference>
<feature type="domain" description="RNA polymerase sigma-70 region 2" evidence="6">
    <location>
        <begin position="103"/>
        <end position="170"/>
    </location>
</feature>
<dbReference type="Gene3D" id="1.10.1740.10">
    <property type="match status" value="1"/>
</dbReference>
<dbReference type="GO" id="GO:0006352">
    <property type="term" value="P:DNA-templated transcription initiation"/>
    <property type="evidence" value="ECO:0007669"/>
    <property type="project" value="InterPro"/>
</dbReference>